<gene>
    <name evidence="2" type="ORF">M569_15799</name>
</gene>
<dbReference type="EMBL" id="AUSU01008712">
    <property type="protein sequence ID" value="EPS59012.1"/>
    <property type="molecule type" value="Genomic_DNA"/>
</dbReference>
<keyword evidence="1" id="KW-0175">Coiled coil</keyword>
<evidence type="ECO:0000256" key="1">
    <source>
        <dbReference type="SAM" id="Coils"/>
    </source>
</evidence>
<protein>
    <submittedName>
        <fullName evidence="2">Uncharacterized protein</fullName>
    </submittedName>
</protein>
<reference evidence="2 3" key="1">
    <citation type="journal article" date="2013" name="BMC Genomics">
        <title>The miniature genome of a carnivorous plant Genlisea aurea contains a low number of genes and short non-coding sequences.</title>
        <authorList>
            <person name="Leushkin E.V."/>
            <person name="Sutormin R.A."/>
            <person name="Nabieva E.R."/>
            <person name="Penin A.A."/>
            <person name="Kondrashov A.S."/>
            <person name="Logacheva M.D."/>
        </authorList>
    </citation>
    <scope>NUCLEOTIDE SEQUENCE [LARGE SCALE GENOMIC DNA]</scope>
</reference>
<dbReference type="PANTHER" id="PTHR37740">
    <property type="entry name" value="OS02G0193500 PROTEIN"/>
    <property type="match status" value="1"/>
</dbReference>
<dbReference type="AlphaFoldDB" id="S8DHY6"/>
<evidence type="ECO:0000313" key="2">
    <source>
        <dbReference type="EMBL" id="EPS59012.1"/>
    </source>
</evidence>
<accession>S8DHY6</accession>
<dbReference type="OrthoDB" id="1742859at2759"/>
<feature type="non-terminal residue" evidence="2">
    <location>
        <position position="1"/>
    </location>
</feature>
<comment type="caution">
    <text evidence="2">The sequence shown here is derived from an EMBL/GenBank/DDBJ whole genome shotgun (WGS) entry which is preliminary data.</text>
</comment>
<dbReference type="Proteomes" id="UP000015453">
    <property type="component" value="Unassembled WGS sequence"/>
</dbReference>
<feature type="coiled-coil region" evidence="1">
    <location>
        <begin position="20"/>
        <end position="47"/>
    </location>
</feature>
<evidence type="ECO:0000313" key="3">
    <source>
        <dbReference type="Proteomes" id="UP000015453"/>
    </source>
</evidence>
<organism evidence="2 3">
    <name type="scientific">Genlisea aurea</name>
    <dbReference type="NCBI Taxonomy" id="192259"/>
    <lineage>
        <taxon>Eukaryota</taxon>
        <taxon>Viridiplantae</taxon>
        <taxon>Streptophyta</taxon>
        <taxon>Embryophyta</taxon>
        <taxon>Tracheophyta</taxon>
        <taxon>Spermatophyta</taxon>
        <taxon>Magnoliopsida</taxon>
        <taxon>eudicotyledons</taxon>
        <taxon>Gunneridae</taxon>
        <taxon>Pentapetalae</taxon>
        <taxon>asterids</taxon>
        <taxon>lamiids</taxon>
        <taxon>Lamiales</taxon>
        <taxon>Lentibulariaceae</taxon>
        <taxon>Genlisea</taxon>
    </lineage>
</organism>
<sequence length="58" mass="6739">TKQQEAEALIHKYMMLEREQMGLGRDLQAIEDEMKILQEEKLSLLDELVILEGLVNPN</sequence>
<proteinExistence type="predicted"/>
<name>S8DHY6_9LAMI</name>
<dbReference type="PANTHER" id="PTHR37740:SF1">
    <property type="entry name" value="OS02G0193500 PROTEIN"/>
    <property type="match status" value="1"/>
</dbReference>
<keyword evidence="3" id="KW-1185">Reference proteome</keyword>
<feature type="non-terminal residue" evidence="2">
    <location>
        <position position="58"/>
    </location>
</feature>